<evidence type="ECO:0000256" key="4">
    <source>
        <dbReference type="ARBA" id="ARBA00022692"/>
    </source>
</evidence>
<keyword evidence="6" id="KW-0406">Ion transport</keyword>
<evidence type="ECO:0000256" key="6">
    <source>
        <dbReference type="ARBA" id="ARBA00023065"/>
    </source>
</evidence>
<protein>
    <recommendedName>
        <fullName evidence="12">Multidrug transporter</fullName>
    </recommendedName>
</protein>
<evidence type="ECO:0000313" key="10">
    <source>
        <dbReference type="EMBL" id="MBF4985257.1"/>
    </source>
</evidence>
<keyword evidence="11" id="KW-1185">Reference proteome</keyword>
<organism evidence="10 11">
    <name type="scientific">Nonlabens mediterrranea</name>
    <dbReference type="NCBI Taxonomy" id="1419947"/>
    <lineage>
        <taxon>Bacteria</taxon>
        <taxon>Pseudomonadati</taxon>
        <taxon>Bacteroidota</taxon>
        <taxon>Flavobacteriia</taxon>
        <taxon>Flavobacteriales</taxon>
        <taxon>Flavobacteriaceae</taxon>
        <taxon>Nonlabens</taxon>
    </lineage>
</organism>
<dbReference type="PANTHER" id="PTHR33281:SF19">
    <property type="entry name" value="VOLTAGE-DEPENDENT ANION CHANNEL-FORMING PROTEIN YNEE"/>
    <property type="match status" value="1"/>
</dbReference>
<feature type="transmembrane region" description="Helical" evidence="9">
    <location>
        <begin position="43"/>
        <end position="62"/>
    </location>
</feature>
<evidence type="ECO:0000256" key="8">
    <source>
        <dbReference type="ARBA" id="ARBA00034708"/>
    </source>
</evidence>
<feature type="transmembrane region" description="Helical" evidence="9">
    <location>
        <begin position="279"/>
        <end position="303"/>
    </location>
</feature>
<evidence type="ECO:0000256" key="5">
    <source>
        <dbReference type="ARBA" id="ARBA00022989"/>
    </source>
</evidence>
<gene>
    <name evidence="10" type="ORF">FNJ87_13265</name>
</gene>
<evidence type="ECO:0000256" key="7">
    <source>
        <dbReference type="ARBA" id="ARBA00023136"/>
    </source>
</evidence>
<evidence type="ECO:0000313" key="11">
    <source>
        <dbReference type="Proteomes" id="UP001194729"/>
    </source>
</evidence>
<keyword evidence="7 9" id="KW-0472">Membrane</keyword>
<keyword evidence="4 9" id="KW-0812">Transmembrane</keyword>
<dbReference type="Proteomes" id="UP001194729">
    <property type="component" value="Unassembled WGS sequence"/>
</dbReference>
<comment type="similarity">
    <text evidence="8">Belongs to the anion channel-forming bestrophin (TC 1.A.46) family.</text>
</comment>
<accession>A0ABS0A9K9</accession>
<evidence type="ECO:0000256" key="1">
    <source>
        <dbReference type="ARBA" id="ARBA00004651"/>
    </source>
</evidence>
<dbReference type="EMBL" id="JADKYU010000693">
    <property type="protein sequence ID" value="MBF4985257.1"/>
    <property type="molecule type" value="Genomic_DNA"/>
</dbReference>
<evidence type="ECO:0000256" key="3">
    <source>
        <dbReference type="ARBA" id="ARBA00022475"/>
    </source>
</evidence>
<feature type="transmembrane region" description="Helical" evidence="9">
    <location>
        <begin position="20"/>
        <end position="37"/>
    </location>
</feature>
<evidence type="ECO:0000256" key="2">
    <source>
        <dbReference type="ARBA" id="ARBA00022448"/>
    </source>
</evidence>
<dbReference type="Pfam" id="PF25539">
    <property type="entry name" value="Bestrophin_2"/>
    <property type="match status" value="2"/>
</dbReference>
<reference evidence="10 11" key="1">
    <citation type="submission" date="2020-11" db="EMBL/GenBank/DDBJ databases">
        <title>P. mediterranea TC4 genome.</title>
        <authorList>
            <person name="Molmeret M."/>
        </authorList>
    </citation>
    <scope>NUCLEOTIDE SEQUENCE [LARGE SCALE GENOMIC DNA]</scope>
    <source>
        <strain evidence="10 11">TC4</strain>
    </source>
</reference>
<comment type="caution">
    <text evidence="10">The sequence shown here is derived from an EMBL/GenBank/DDBJ whole genome shotgun (WGS) entry which is preliminary data.</text>
</comment>
<feature type="transmembrane region" description="Helical" evidence="9">
    <location>
        <begin position="240"/>
        <end position="259"/>
    </location>
</feature>
<keyword evidence="2" id="KW-0813">Transport</keyword>
<dbReference type="InterPro" id="IPR044669">
    <property type="entry name" value="YneE/VCCN1/2-like"/>
</dbReference>
<dbReference type="PANTHER" id="PTHR33281">
    <property type="entry name" value="UPF0187 PROTEIN YNEE"/>
    <property type="match status" value="1"/>
</dbReference>
<proteinExistence type="inferred from homology"/>
<sequence length="359" mass="42022">MYTKPKYPIAVVFKWTRRYIYIFFITALFPVLLYEVADCKWLTLPWQPIGLIGTALAFITGFKNNASYDRQWEARKIYGGIVNASRLFATMINDFISNEYAVNKKTDDELFQIRKIMILRHVAWMTSLRHALRQKKTWETAKTNRSDREHMKTIKVMEFENTLSEELDGYLSNTEKTYVLKKTNKQTAGLNLQSKHIGLLKSIGLIDDFRHVEFKNIIGELFTLQGKAERIKNFPYPRQFSTLNSYFIWIFIILVPIGFMRQFDMTGQSLIESGISNTIFTFIAEHFVWFTIPFSIIISWIFFTMERVGDTSENPFEGMGNDVPISTISRSIEIDIREMIEDDKNLIPSPLPEYSYTQM</sequence>
<keyword evidence="5 9" id="KW-1133">Transmembrane helix</keyword>
<name>A0ABS0A9K9_9FLAO</name>
<keyword evidence="3" id="KW-1003">Cell membrane</keyword>
<evidence type="ECO:0008006" key="12">
    <source>
        <dbReference type="Google" id="ProtNLM"/>
    </source>
</evidence>
<evidence type="ECO:0000256" key="9">
    <source>
        <dbReference type="SAM" id="Phobius"/>
    </source>
</evidence>
<comment type="subcellular location">
    <subcellularLocation>
        <location evidence="1">Cell membrane</location>
        <topology evidence="1">Multi-pass membrane protein</topology>
    </subcellularLocation>
</comment>